<organism evidence="1 2">
    <name type="scientific">Yoonia litorea</name>
    <dbReference type="NCBI Taxonomy" id="1123755"/>
    <lineage>
        <taxon>Bacteria</taxon>
        <taxon>Pseudomonadati</taxon>
        <taxon>Pseudomonadota</taxon>
        <taxon>Alphaproteobacteria</taxon>
        <taxon>Rhodobacterales</taxon>
        <taxon>Paracoccaceae</taxon>
        <taxon>Yoonia</taxon>
    </lineage>
</organism>
<name>A0A1I6MZC6_9RHOB</name>
<dbReference type="STRING" id="1123755.SAMN05444714_2721"/>
<protein>
    <submittedName>
        <fullName evidence="1">Uncharacterized protein</fullName>
    </submittedName>
</protein>
<dbReference type="AlphaFoldDB" id="A0A1I6MZC6"/>
<reference evidence="1 2" key="1">
    <citation type="submission" date="2016-10" db="EMBL/GenBank/DDBJ databases">
        <authorList>
            <person name="de Groot N.N."/>
        </authorList>
    </citation>
    <scope>NUCLEOTIDE SEQUENCE [LARGE SCALE GENOMIC DNA]</scope>
    <source>
        <strain evidence="1 2">DSM 29433</strain>
    </source>
</reference>
<sequence>MKRFALAAIAAVTLSGCLSFPTTPEELRSHSGVRTETIEVNRSASAAMSTISNRGRSCLNFGSQTQITRGMTMNAIFTDNYRTRREGNSFIVEHMSPNNVGDPGWYPRVLADVVATGSGARVTTYAPIGDGVFTRAIQAWARGDTTPCPRNDLF</sequence>
<evidence type="ECO:0000313" key="1">
    <source>
        <dbReference type="EMBL" id="SFS21034.1"/>
    </source>
</evidence>
<dbReference type="EMBL" id="FOZM01000003">
    <property type="protein sequence ID" value="SFS21034.1"/>
    <property type="molecule type" value="Genomic_DNA"/>
</dbReference>
<keyword evidence="2" id="KW-1185">Reference proteome</keyword>
<gene>
    <name evidence="1" type="ORF">SAMN05444714_2721</name>
</gene>
<dbReference type="RefSeq" id="WP_090209661.1">
    <property type="nucleotide sequence ID" value="NZ_FOZM01000003.1"/>
</dbReference>
<dbReference type="Proteomes" id="UP000198926">
    <property type="component" value="Unassembled WGS sequence"/>
</dbReference>
<evidence type="ECO:0000313" key="2">
    <source>
        <dbReference type="Proteomes" id="UP000198926"/>
    </source>
</evidence>
<accession>A0A1I6MZC6</accession>
<dbReference type="PROSITE" id="PS51257">
    <property type="entry name" value="PROKAR_LIPOPROTEIN"/>
    <property type="match status" value="1"/>
</dbReference>
<proteinExistence type="predicted"/>